<organism evidence="3">
    <name type="scientific">Vecturithrix granuli</name>
    <dbReference type="NCBI Taxonomy" id="1499967"/>
    <lineage>
        <taxon>Bacteria</taxon>
        <taxon>Candidatus Moduliflexota</taxon>
        <taxon>Candidatus Vecturitrichia</taxon>
        <taxon>Candidatus Vecturitrichales</taxon>
        <taxon>Candidatus Vecturitrichaceae</taxon>
        <taxon>Candidatus Vecturithrix</taxon>
    </lineage>
</organism>
<feature type="region of interest" description="Disordered" evidence="1">
    <location>
        <begin position="101"/>
        <end position="121"/>
    </location>
</feature>
<dbReference type="InterPro" id="IPR044060">
    <property type="entry name" value="Bacterial_rp_domain"/>
</dbReference>
<evidence type="ECO:0000259" key="2">
    <source>
        <dbReference type="Pfam" id="PF18998"/>
    </source>
</evidence>
<name>A0A081C964_VECG1</name>
<reference evidence="3" key="1">
    <citation type="journal article" date="2015" name="PeerJ">
        <title>First genomic representation of candidate bacterial phylum KSB3 points to enhanced environmental sensing as a trigger of wastewater bulking.</title>
        <authorList>
            <person name="Sekiguchi Y."/>
            <person name="Ohashi A."/>
            <person name="Parks D.H."/>
            <person name="Yamauchi T."/>
            <person name="Tyson G.W."/>
            <person name="Hugenholtz P."/>
        </authorList>
    </citation>
    <scope>NUCLEOTIDE SEQUENCE [LARGE SCALE GENOMIC DNA]</scope>
</reference>
<dbReference type="Proteomes" id="UP000030661">
    <property type="component" value="Unassembled WGS sequence"/>
</dbReference>
<accession>A0A081C964</accession>
<dbReference type="Pfam" id="PF18998">
    <property type="entry name" value="Flg_new_2"/>
    <property type="match status" value="1"/>
</dbReference>
<dbReference type="AlphaFoldDB" id="A0A081C964"/>
<protein>
    <recommendedName>
        <fullName evidence="2">Bacterial repeat domain-containing protein</fullName>
    </recommendedName>
</protein>
<dbReference type="STRING" id="1499967.U27_01017"/>
<keyword evidence="4" id="KW-1185">Reference proteome</keyword>
<proteinExistence type="predicted"/>
<sequence length="121" mass="12560">MVGTGTGAVTDSDAACEAGDASCLELFSFYAGAEELPVALVGLDCGSATYTEGTTVYLHVVAAEGPEFKGWVLLEDGTAIESPLEISKDTTLTAVFSLIAASEEEKTPEEPSEPQPEQTQP</sequence>
<gene>
    <name evidence="3" type="ORF">U27_01017</name>
</gene>
<evidence type="ECO:0000313" key="4">
    <source>
        <dbReference type="Proteomes" id="UP000030661"/>
    </source>
</evidence>
<dbReference type="EMBL" id="DF820477">
    <property type="protein sequence ID" value="GAK61119.1"/>
    <property type="molecule type" value="Genomic_DNA"/>
</dbReference>
<evidence type="ECO:0000256" key="1">
    <source>
        <dbReference type="SAM" id="MobiDB-lite"/>
    </source>
</evidence>
<feature type="domain" description="Bacterial repeat" evidence="2">
    <location>
        <begin position="47"/>
        <end position="99"/>
    </location>
</feature>
<dbReference type="HOGENOM" id="CLU_2033496_0_0_0"/>
<evidence type="ECO:0000313" key="3">
    <source>
        <dbReference type="EMBL" id="GAK61119.1"/>
    </source>
</evidence>